<accession>A0A8N1SBJ0</accession>
<proteinExistence type="predicted"/>
<name>A0A8N1SBJ0_9HYME</name>
<dbReference type="GeneID" id="112553005"/>
<dbReference type="RefSeq" id="XP_025075562.1">
    <property type="nucleotide sequence ID" value="XM_025219777.1"/>
</dbReference>
<dbReference type="AlphaFoldDB" id="A0A8N1SBJ0"/>
<dbReference type="Proteomes" id="UP000504615">
    <property type="component" value="Unplaced"/>
</dbReference>
<protein>
    <submittedName>
        <fullName evidence="2">Uncharacterized protein LOC112553005</fullName>
    </submittedName>
</protein>
<reference evidence="2" key="1">
    <citation type="submission" date="2025-08" db="UniProtKB">
        <authorList>
            <consortium name="RefSeq"/>
        </authorList>
    </citation>
    <scope>IDENTIFICATION</scope>
</reference>
<gene>
    <name evidence="2" type="primary">LOC112553005</name>
</gene>
<organism evidence="1 2">
    <name type="scientific">Pogonomyrmex barbatus</name>
    <name type="common">red harvester ant</name>
    <dbReference type="NCBI Taxonomy" id="144034"/>
    <lineage>
        <taxon>Eukaryota</taxon>
        <taxon>Metazoa</taxon>
        <taxon>Ecdysozoa</taxon>
        <taxon>Arthropoda</taxon>
        <taxon>Hexapoda</taxon>
        <taxon>Insecta</taxon>
        <taxon>Pterygota</taxon>
        <taxon>Neoptera</taxon>
        <taxon>Endopterygota</taxon>
        <taxon>Hymenoptera</taxon>
        <taxon>Apocrita</taxon>
        <taxon>Aculeata</taxon>
        <taxon>Formicoidea</taxon>
        <taxon>Formicidae</taxon>
        <taxon>Myrmicinae</taxon>
        <taxon>Pogonomyrmex</taxon>
    </lineage>
</organism>
<evidence type="ECO:0000313" key="1">
    <source>
        <dbReference type="Proteomes" id="UP000504615"/>
    </source>
</evidence>
<sequence>MRLTRIITNKMCNRRNVSFKNFYNNYIDKIVIISLDYFIIIVTSFLTGECHEFTTTLIIAGRIQTYFDIVLPIGNQWTRNKRLTVHPSESSRLSVGASAEQALCG</sequence>
<keyword evidence="1" id="KW-1185">Reference proteome</keyword>
<evidence type="ECO:0000313" key="2">
    <source>
        <dbReference type="RefSeq" id="XP_025075562.1"/>
    </source>
</evidence>